<sequence length="439" mass="48948">MALATLVHPTGYHVASWLHPQAQADASTSIEYYQRVAQTAERGLFDLFFIADTPAARTSNLTAFSRMPLFMNVFEPVTLLSALSGATRHIGLGGTASTSFSEPYNIARQFASLDHLSHGRAAWNVVTSANDFAAKNFGLDRLPAHGDRYARAREFVQVVRQLWDSWEDDAFIRDRAQGLFFDPAKQHAVAHEGAHFRVNGALNIARPPQGRPVIIQAGASDTGRELAAETAEVVFASESTIEDGIGFYRDLKGRMPRHGRDPDQLKVLAGLPVLVAASRQEAEDMHAELQALIHPDVGRSRLAMDLEADLSGLDLDQPIPEERIPKSANFHQAYFNHIVQMIRVEKLTLRQLYLRYERGNKTIRGTAREVADQMQAWFEAGACDGFMLMFNLLPRDMEAFVDLVVPELQRRGLMRSLYEGRTLRENLGLIRPPHPRAAG</sequence>
<comment type="caution">
    <text evidence="8">The sequence shown here is derived from an EMBL/GenBank/DDBJ whole genome shotgun (WGS) entry which is preliminary data.</text>
</comment>
<evidence type="ECO:0000256" key="6">
    <source>
        <dbReference type="PIRSR" id="PIRSR000337-1"/>
    </source>
</evidence>
<evidence type="ECO:0000256" key="5">
    <source>
        <dbReference type="ARBA" id="ARBA00033748"/>
    </source>
</evidence>
<dbReference type="InterPro" id="IPR051260">
    <property type="entry name" value="Diverse_substr_monoxygenases"/>
</dbReference>
<dbReference type="InterPro" id="IPR016215">
    <property type="entry name" value="NTA_MOA"/>
</dbReference>
<evidence type="ECO:0000256" key="1">
    <source>
        <dbReference type="ARBA" id="ARBA00022630"/>
    </source>
</evidence>
<dbReference type="GO" id="GO:0004497">
    <property type="term" value="F:monooxygenase activity"/>
    <property type="evidence" value="ECO:0007669"/>
    <property type="project" value="UniProtKB-KW"/>
</dbReference>
<keyword evidence="9" id="KW-1185">Reference proteome</keyword>
<reference evidence="8 9" key="1">
    <citation type="submission" date="2016-10" db="EMBL/GenBank/DDBJ databases">
        <title>Draft Genome sequence of Roseomonas sp. strain M3.</title>
        <authorList>
            <person name="Subhash Y."/>
            <person name="Lee S."/>
        </authorList>
    </citation>
    <scope>NUCLEOTIDE SEQUENCE [LARGE SCALE GENOMIC DNA]</scope>
    <source>
        <strain evidence="8 9">M3</strain>
    </source>
</reference>
<feature type="binding site" evidence="6">
    <location>
        <position position="95"/>
    </location>
    <ligand>
        <name>FMN</name>
        <dbReference type="ChEBI" id="CHEBI:58210"/>
    </ligand>
</feature>
<dbReference type="Pfam" id="PF00296">
    <property type="entry name" value="Bac_luciferase"/>
    <property type="match status" value="1"/>
</dbReference>
<name>A0A1V2H001_9PROT</name>
<dbReference type="OrthoDB" id="6752030at2"/>
<dbReference type="NCBIfam" id="TIGR03860">
    <property type="entry name" value="FMN_nitrolo"/>
    <property type="match status" value="1"/>
</dbReference>
<organism evidence="8 9">
    <name type="scientific">Teichococcus deserti</name>
    <dbReference type="NCBI Taxonomy" id="1817963"/>
    <lineage>
        <taxon>Bacteria</taxon>
        <taxon>Pseudomonadati</taxon>
        <taxon>Pseudomonadota</taxon>
        <taxon>Alphaproteobacteria</taxon>
        <taxon>Acetobacterales</taxon>
        <taxon>Roseomonadaceae</taxon>
        <taxon>Roseomonas</taxon>
    </lineage>
</organism>
<keyword evidence="3" id="KW-0560">Oxidoreductase</keyword>
<feature type="domain" description="Luciferase-like" evidence="7">
    <location>
        <begin position="19"/>
        <end position="382"/>
    </location>
</feature>
<feature type="binding site" evidence="6">
    <location>
        <position position="149"/>
    </location>
    <ligand>
        <name>FMN</name>
        <dbReference type="ChEBI" id="CHEBI:58210"/>
    </ligand>
</feature>
<dbReference type="AlphaFoldDB" id="A0A1V2H001"/>
<feature type="binding site" evidence="6">
    <location>
        <position position="52"/>
    </location>
    <ligand>
        <name>FMN</name>
        <dbReference type="ChEBI" id="CHEBI:58210"/>
    </ligand>
</feature>
<accession>A0A1V2H001</accession>
<dbReference type="InterPro" id="IPR011251">
    <property type="entry name" value="Luciferase-like_dom"/>
</dbReference>
<evidence type="ECO:0000256" key="4">
    <source>
        <dbReference type="ARBA" id="ARBA00023033"/>
    </source>
</evidence>
<dbReference type="CDD" id="cd01095">
    <property type="entry name" value="Nitrilotriacetate_monoxgenase"/>
    <property type="match status" value="1"/>
</dbReference>
<comment type="similarity">
    <text evidence="5">Belongs to the NtaA/SnaA/DszA monooxygenase family.</text>
</comment>
<dbReference type="Proteomes" id="UP000188879">
    <property type="component" value="Unassembled WGS sequence"/>
</dbReference>
<feature type="binding site" evidence="6">
    <location>
        <position position="220"/>
    </location>
    <ligand>
        <name>FMN</name>
        <dbReference type="ChEBI" id="CHEBI:58210"/>
    </ligand>
</feature>
<dbReference type="InterPro" id="IPR036661">
    <property type="entry name" value="Luciferase-like_sf"/>
</dbReference>
<evidence type="ECO:0000313" key="8">
    <source>
        <dbReference type="EMBL" id="ONG49400.1"/>
    </source>
</evidence>
<evidence type="ECO:0000259" key="7">
    <source>
        <dbReference type="Pfam" id="PF00296"/>
    </source>
</evidence>
<proteinExistence type="inferred from homology"/>
<dbReference type="PANTHER" id="PTHR30011:SF16">
    <property type="entry name" value="C2H2 FINGER DOMAIN TRANSCRIPTION FACTOR (EUROFUNG)-RELATED"/>
    <property type="match status" value="1"/>
</dbReference>
<dbReference type="GO" id="GO:0016705">
    <property type="term" value="F:oxidoreductase activity, acting on paired donors, with incorporation or reduction of molecular oxygen"/>
    <property type="evidence" value="ECO:0007669"/>
    <property type="project" value="InterPro"/>
</dbReference>
<protein>
    <submittedName>
        <fullName evidence="8">Nitrilotriacetate monooxygenase</fullName>
    </submittedName>
</protein>
<dbReference type="Gene3D" id="3.20.20.30">
    <property type="entry name" value="Luciferase-like domain"/>
    <property type="match status" value="1"/>
</dbReference>
<evidence type="ECO:0000256" key="3">
    <source>
        <dbReference type="ARBA" id="ARBA00023002"/>
    </source>
</evidence>
<gene>
    <name evidence="8" type="ORF">BKE38_20925</name>
</gene>
<dbReference type="PIRSF" id="PIRSF000337">
    <property type="entry name" value="NTA_MOA"/>
    <property type="match status" value="1"/>
</dbReference>
<keyword evidence="1 6" id="KW-0285">Flavoprotein</keyword>
<dbReference type="PANTHER" id="PTHR30011">
    <property type="entry name" value="ALKANESULFONATE MONOOXYGENASE-RELATED"/>
    <property type="match status" value="1"/>
</dbReference>
<dbReference type="EMBL" id="MLCO01000227">
    <property type="protein sequence ID" value="ONG49400.1"/>
    <property type="molecule type" value="Genomic_DNA"/>
</dbReference>
<evidence type="ECO:0000313" key="9">
    <source>
        <dbReference type="Proteomes" id="UP000188879"/>
    </source>
</evidence>
<keyword evidence="4 8" id="KW-0503">Monooxygenase</keyword>
<feature type="binding site" evidence="6">
    <location>
        <position position="145"/>
    </location>
    <ligand>
        <name>FMN</name>
        <dbReference type="ChEBI" id="CHEBI:58210"/>
    </ligand>
</feature>
<evidence type="ECO:0000256" key="2">
    <source>
        <dbReference type="ARBA" id="ARBA00022643"/>
    </source>
</evidence>
<dbReference type="SUPFAM" id="SSF51679">
    <property type="entry name" value="Bacterial luciferase-like"/>
    <property type="match status" value="1"/>
</dbReference>
<keyword evidence="2 6" id="KW-0288">FMN</keyword>